<comment type="caution">
    <text evidence="1">The sequence shown here is derived from an EMBL/GenBank/DDBJ whole genome shotgun (WGS) entry which is preliminary data.</text>
</comment>
<evidence type="ECO:0000313" key="1">
    <source>
        <dbReference type="EMBL" id="MFD2662860.1"/>
    </source>
</evidence>
<sequence>MMMYKLASVLSVAAFAVVSAASFLYVHQPETPEELLK</sequence>
<dbReference type="Proteomes" id="UP001597493">
    <property type="component" value="Unassembled WGS sequence"/>
</dbReference>
<proteinExistence type="predicted"/>
<gene>
    <name evidence="1" type="ORF">ACFSW5_21630</name>
</gene>
<protein>
    <submittedName>
        <fullName evidence="1">AgrD family cyclic lactone autoinducer peptide</fullName>
    </submittedName>
</protein>
<dbReference type="NCBIfam" id="TIGR04223">
    <property type="entry name" value="quorum_AgrD"/>
    <property type="match status" value="1"/>
</dbReference>
<dbReference type="RefSeq" id="WP_379277836.1">
    <property type="nucleotide sequence ID" value="NZ_JBHUGT010000013.1"/>
</dbReference>
<name>A0ABW5R3B4_9BACL</name>
<accession>A0ABW5R3B4</accession>
<evidence type="ECO:0000313" key="2">
    <source>
        <dbReference type="Proteomes" id="UP001597493"/>
    </source>
</evidence>
<dbReference type="EMBL" id="JBHUMY010000032">
    <property type="protein sequence ID" value="MFD2662860.1"/>
    <property type="molecule type" value="Genomic_DNA"/>
</dbReference>
<organism evidence="1 2">
    <name type="scientific">Paenibacillus thailandensis</name>
    <dbReference type="NCBI Taxonomy" id="393250"/>
    <lineage>
        <taxon>Bacteria</taxon>
        <taxon>Bacillati</taxon>
        <taxon>Bacillota</taxon>
        <taxon>Bacilli</taxon>
        <taxon>Bacillales</taxon>
        <taxon>Paenibacillaceae</taxon>
        <taxon>Paenibacillus</taxon>
    </lineage>
</organism>
<reference evidence="2" key="1">
    <citation type="journal article" date="2019" name="Int. J. Syst. Evol. Microbiol.">
        <title>The Global Catalogue of Microorganisms (GCM) 10K type strain sequencing project: providing services to taxonomists for standard genome sequencing and annotation.</title>
        <authorList>
            <consortium name="The Broad Institute Genomics Platform"/>
            <consortium name="The Broad Institute Genome Sequencing Center for Infectious Disease"/>
            <person name="Wu L."/>
            <person name="Ma J."/>
        </authorList>
    </citation>
    <scope>NUCLEOTIDE SEQUENCE [LARGE SCALE GENOMIC DNA]</scope>
    <source>
        <strain evidence="2">TISTR 1827</strain>
    </source>
</reference>
<keyword evidence="2" id="KW-1185">Reference proteome</keyword>
<dbReference type="InterPro" id="IPR009229">
    <property type="entry name" value="AgrD"/>
</dbReference>